<dbReference type="Pfam" id="PF01062">
    <property type="entry name" value="Bestrophin"/>
    <property type="match status" value="1"/>
</dbReference>
<feature type="region of interest" description="Disordered" evidence="2">
    <location>
        <begin position="1"/>
        <end position="28"/>
    </location>
</feature>
<comment type="similarity">
    <text evidence="1">Belongs to the anion channel-forming bestrophin (TC 1.A.46) family. Calcium-sensitive chloride channel subfamily.</text>
</comment>
<proteinExistence type="inferred from homology"/>
<dbReference type="GO" id="GO:0034707">
    <property type="term" value="C:chloride channel complex"/>
    <property type="evidence" value="ECO:0007669"/>
    <property type="project" value="UniProtKB-KW"/>
</dbReference>
<dbReference type="OrthoDB" id="10033661at2759"/>
<protein>
    <recommendedName>
        <fullName evidence="1">Bestrophin homolog</fullName>
    </recommendedName>
</protein>
<keyword evidence="1" id="KW-0869">Chloride channel</keyword>
<organism evidence="3 4">
    <name type="scientific">Teladorsagia circumcincta</name>
    <name type="common">Brown stomach worm</name>
    <name type="synonym">Ostertagia circumcincta</name>
    <dbReference type="NCBI Taxonomy" id="45464"/>
    <lineage>
        <taxon>Eukaryota</taxon>
        <taxon>Metazoa</taxon>
        <taxon>Ecdysozoa</taxon>
        <taxon>Nematoda</taxon>
        <taxon>Chromadorea</taxon>
        <taxon>Rhabditida</taxon>
        <taxon>Rhabditina</taxon>
        <taxon>Rhabditomorpha</taxon>
        <taxon>Strongyloidea</taxon>
        <taxon>Trichostrongylidae</taxon>
        <taxon>Teladorsagia</taxon>
    </lineage>
</organism>
<dbReference type="AlphaFoldDB" id="A0A2G9TU28"/>
<evidence type="ECO:0000313" key="4">
    <source>
        <dbReference type="Proteomes" id="UP000230423"/>
    </source>
</evidence>
<dbReference type="GO" id="GO:0005886">
    <property type="term" value="C:plasma membrane"/>
    <property type="evidence" value="ECO:0007669"/>
    <property type="project" value="UniProtKB-SubCell"/>
</dbReference>
<keyword evidence="4" id="KW-1185">Reference proteome</keyword>
<keyword evidence="1" id="KW-0813">Transport</keyword>
<comment type="function">
    <text evidence="1">Forms chloride channels.</text>
</comment>
<keyword evidence="1" id="KW-0406">Ion transport</keyword>
<dbReference type="EMBL" id="KZ353663">
    <property type="protein sequence ID" value="PIO61408.1"/>
    <property type="molecule type" value="Genomic_DNA"/>
</dbReference>
<reference evidence="3 4" key="1">
    <citation type="submission" date="2015-09" db="EMBL/GenBank/DDBJ databases">
        <title>Draft genome of the parasitic nematode Teladorsagia circumcincta isolate WARC Sus (inbred).</title>
        <authorList>
            <person name="Mitreva M."/>
        </authorList>
    </citation>
    <scope>NUCLEOTIDE SEQUENCE [LARGE SCALE GENOMIC DNA]</scope>
    <source>
        <strain evidence="3 4">S</strain>
    </source>
</reference>
<accession>A0A2G9TU28</accession>
<evidence type="ECO:0000313" key="3">
    <source>
        <dbReference type="EMBL" id="PIO61408.1"/>
    </source>
</evidence>
<keyword evidence="1" id="KW-0407">Ion channel</keyword>
<keyword evidence="1" id="KW-1003">Cell membrane</keyword>
<evidence type="ECO:0000256" key="1">
    <source>
        <dbReference type="RuleBase" id="RU363126"/>
    </source>
</evidence>
<dbReference type="GO" id="GO:0005254">
    <property type="term" value="F:chloride channel activity"/>
    <property type="evidence" value="ECO:0007669"/>
    <property type="project" value="UniProtKB-KW"/>
</dbReference>
<dbReference type="InterPro" id="IPR021134">
    <property type="entry name" value="Bestrophin-like"/>
</dbReference>
<evidence type="ECO:0000256" key="2">
    <source>
        <dbReference type="SAM" id="MobiDB-lite"/>
    </source>
</evidence>
<gene>
    <name evidence="3" type="ORF">TELCIR_17069</name>
</gene>
<comment type="subcellular location">
    <subcellularLocation>
        <location evidence="1">Cell membrane</location>
        <topology evidence="1">Multi-pass membrane protein</topology>
    </subcellularLocation>
</comment>
<sequence length="189" mass="20783">MSVNNSTGCSRCRRITGKPSPLTTSASQSCLATKEEAALMHSRAGEKDENQLAEGGALATLPLLASKLPLNDSVNNTPETSRLIQRPMEGTAAYNSVNNHKRKFEALCRMFNDFTKLIPLTFLLGFYVSSVVSSSTLSQSSLARYELLLILEHLKGCKNNTGHAPRTWMAGLMVKRRESMEMSENKATR</sequence>
<keyword evidence="1" id="KW-0868">Chloride</keyword>
<keyword evidence="1" id="KW-0472">Membrane</keyword>
<dbReference type="Proteomes" id="UP000230423">
    <property type="component" value="Unassembled WGS sequence"/>
</dbReference>
<name>A0A2G9TU28_TELCI</name>